<evidence type="ECO:0000256" key="1">
    <source>
        <dbReference type="ARBA" id="ARBA00004123"/>
    </source>
</evidence>
<dbReference type="PANTHER" id="PTHR13074">
    <property type="entry name" value="MEDIATOR OF RNA POLYMERASE II TRANSCRIPTION SUBUNIT 8"/>
    <property type="match status" value="1"/>
</dbReference>
<dbReference type="Gene3D" id="1.20.58.1710">
    <property type="match status" value="1"/>
</dbReference>
<keyword evidence="6 9" id="KW-0804">Transcription</keyword>
<keyword evidence="4 9" id="KW-0805">Transcription regulation</keyword>
<evidence type="ECO:0000313" key="12">
    <source>
        <dbReference type="Proteomes" id="UP001152592"/>
    </source>
</evidence>
<reference evidence="11" key="1">
    <citation type="submission" date="2021-07" db="EMBL/GenBank/DDBJ databases">
        <authorList>
            <person name="Branca A.L. A."/>
        </authorList>
    </citation>
    <scope>NUCLEOTIDE SEQUENCE</scope>
</reference>
<sequence length="330" mass="37215">MHFLTVSKVPAGLPNMKLFTISKACSLLHVPFLVSYLCIHIHTLSRAYFVPAYLQGCLSPCSLYILHRPNIHSNLLSPRNFNLHPHIHNMATLNQEQIQVLEQSRQRLAQLNNSLNSLIASLNESFTNDDILPSWSSLQTQASIISNNLVSVSEQLSENSDLLTNLVAYPGPEYPARTEVNANILEQLLRTKLDPRVEDWLASGRESGAEEPTSDDLTDDQLAQLWKWAPLEANLEARRRNWGGNFTLEERENGIENVVTGLERQLEDDEGSVEGSEDEENEEEMDVVGVHRKPGAAGLEFDIATHRPHAVHPFIPLEQVMRHMVTAHKW</sequence>
<organism evidence="11 12">
    <name type="scientific">Penicillium salamii</name>
    <dbReference type="NCBI Taxonomy" id="1612424"/>
    <lineage>
        <taxon>Eukaryota</taxon>
        <taxon>Fungi</taxon>
        <taxon>Dikarya</taxon>
        <taxon>Ascomycota</taxon>
        <taxon>Pezizomycotina</taxon>
        <taxon>Eurotiomycetes</taxon>
        <taxon>Eurotiomycetidae</taxon>
        <taxon>Eurotiales</taxon>
        <taxon>Aspergillaceae</taxon>
        <taxon>Penicillium</taxon>
    </lineage>
</organism>
<keyword evidence="7 9" id="KW-0539">Nucleus</keyword>
<dbReference type="PANTHER" id="PTHR13074:SF9">
    <property type="entry name" value="MEDIATOR OF RNA POLYMERASE II TRANSCRIPTION SUBUNIT 8"/>
    <property type="match status" value="1"/>
</dbReference>
<dbReference type="OrthoDB" id="201153at2759"/>
<evidence type="ECO:0000313" key="11">
    <source>
        <dbReference type="EMBL" id="CAG8418644.1"/>
    </source>
</evidence>
<dbReference type="GO" id="GO:0016592">
    <property type="term" value="C:mediator complex"/>
    <property type="evidence" value="ECO:0007669"/>
    <property type="project" value="InterPro"/>
</dbReference>
<evidence type="ECO:0000256" key="2">
    <source>
        <dbReference type="ARBA" id="ARBA00005716"/>
    </source>
</evidence>
<proteinExistence type="inferred from homology"/>
<dbReference type="GO" id="GO:0070847">
    <property type="term" value="C:core mediator complex"/>
    <property type="evidence" value="ECO:0007669"/>
    <property type="project" value="TreeGrafter"/>
</dbReference>
<dbReference type="GO" id="GO:0006357">
    <property type="term" value="P:regulation of transcription by RNA polymerase II"/>
    <property type="evidence" value="ECO:0007669"/>
    <property type="project" value="InterPro"/>
</dbReference>
<dbReference type="EMBL" id="CAJVPD010000278">
    <property type="protein sequence ID" value="CAG8418644.1"/>
    <property type="molecule type" value="Genomic_DNA"/>
</dbReference>
<gene>
    <name evidence="9" type="primary">MED8</name>
    <name evidence="11" type="ORF">PSALAMII_LOCUS9495</name>
</gene>
<evidence type="ECO:0000256" key="4">
    <source>
        <dbReference type="ARBA" id="ARBA00023015"/>
    </source>
</evidence>
<comment type="function">
    <text evidence="9">Component of the Mediator complex, a coactivator involved in the regulated transcription of nearly all RNA polymerase II-dependent genes. Mediator functions as a bridge to convey information from gene-specific regulatory proteins to the basal RNA polymerase II transcription machinery. Mediator is recruited to promoters by direct interactions with regulatory proteins and serves as a scaffold for the assembly of a functional preinitiation complex with RNA polymerase II and the general transcription factors.</text>
</comment>
<evidence type="ECO:0000256" key="10">
    <source>
        <dbReference type="SAM" id="Coils"/>
    </source>
</evidence>
<evidence type="ECO:0000256" key="8">
    <source>
        <dbReference type="ARBA" id="ARBA00031261"/>
    </source>
</evidence>
<comment type="similarity">
    <text evidence="2 9">Belongs to the Mediator complex subunit 8 family.</text>
</comment>
<evidence type="ECO:0000256" key="3">
    <source>
        <dbReference type="ARBA" id="ARBA00020637"/>
    </source>
</evidence>
<evidence type="ECO:0000256" key="5">
    <source>
        <dbReference type="ARBA" id="ARBA00023159"/>
    </source>
</evidence>
<name>A0A9W4NTG8_9EURO</name>
<protein>
    <recommendedName>
        <fullName evidence="3 9">Mediator of RNA polymerase II transcription subunit 8</fullName>
    </recommendedName>
    <alternativeName>
        <fullName evidence="8 9">Mediator complex subunit 8</fullName>
    </alternativeName>
</protein>
<evidence type="ECO:0000256" key="9">
    <source>
        <dbReference type="RuleBase" id="RU364144"/>
    </source>
</evidence>
<dbReference type="Pfam" id="PF10232">
    <property type="entry name" value="Med8"/>
    <property type="match status" value="1"/>
</dbReference>
<dbReference type="InterPro" id="IPR019364">
    <property type="entry name" value="Mediatior_Med8_fun/met"/>
</dbReference>
<evidence type="ECO:0000256" key="7">
    <source>
        <dbReference type="ARBA" id="ARBA00023242"/>
    </source>
</evidence>
<evidence type="ECO:0000256" key="6">
    <source>
        <dbReference type="ARBA" id="ARBA00023163"/>
    </source>
</evidence>
<keyword evidence="10" id="KW-0175">Coiled coil</keyword>
<keyword evidence="5 9" id="KW-0010">Activator</keyword>
<dbReference type="GO" id="GO:0000978">
    <property type="term" value="F:RNA polymerase II cis-regulatory region sequence-specific DNA binding"/>
    <property type="evidence" value="ECO:0007669"/>
    <property type="project" value="TreeGrafter"/>
</dbReference>
<dbReference type="Proteomes" id="UP001152592">
    <property type="component" value="Unassembled WGS sequence"/>
</dbReference>
<accession>A0A9W4NTG8</accession>
<comment type="subcellular location">
    <subcellularLocation>
        <location evidence="1 9">Nucleus</location>
    </subcellularLocation>
</comment>
<comment type="subunit">
    <text evidence="9">Component of the Mediator complex.</text>
</comment>
<dbReference type="Gene3D" id="6.10.250.2610">
    <property type="match status" value="1"/>
</dbReference>
<dbReference type="GO" id="GO:0003712">
    <property type="term" value="F:transcription coregulator activity"/>
    <property type="evidence" value="ECO:0007669"/>
    <property type="project" value="InterPro"/>
</dbReference>
<dbReference type="AlphaFoldDB" id="A0A9W4NTG8"/>
<comment type="caution">
    <text evidence="11">The sequence shown here is derived from an EMBL/GenBank/DDBJ whole genome shotgun (WGS) entry which is preliminary data.</text>
</comment>
<feature type="coiled-coil region" evidence="10">
    <location>
        <begin position="94"/>
        <end position="121"/>
    </location>
</feature>